<evidence type="ECO:0008006" key="3">
    <source>
        <dbReference type="Google" id="ProtNLM"/>
    </source>
</evidence>
<name>A0A4R4KHR8_9BACT</name>
<accession>A0A4R4KHR8</accession>
<proteinExistence type="predicted"/>
<dbReference type="RefSeq" id="WP_132115192.1">
    <property type="nucleotide sequence ID" value="NZ_SMJU01000003.1"/>
</dbReference>
<evidence type="ECO:0000313" key="2">
    <source>
        <dbReference type="Proteomes" id="UP000295706"/>
    </source>
</evidence>
<reference evidence="1 2" key="1">
    <citation type="submission" date="2019-02" db="EMBL/GenBank/DDBJ databases">
        <title>Arundinibacter roseus gen. nov., sp. nov., a new member of the family Cytophagaceae.</title>
        <authorList>
            <person name="Szuroczki S."/>
            <person name="Khayer B."/>
            <person name="Sproer C."/>
            <person name="Toumi M."/>
            <person name="Szabo A."/>
            <person name="Felfoldi T."/>
            <person name="Schumann P."/>
            <person name="Toth E."/>
        </authorList>
    </citation>
    <scope>NUCLEOTIDE SEQUENCE [LARGE SCALE GENOMIC DNA]</scope>
    <source>
        <strain evidence="1 2">DMA-k-7a</strain>
    </source>
</reference>
<dbReference type="AlphaFoldDB" id="A0A4R4KHR8"/>
<dbReference type="Proteomes" id="UP000295706">
    <property type="component" value="Unassembled WGS sequence"/>
</dbReference>
<protein>
    <recommendedName>
        <fullName evidence="3">Glycine zipper 2TM domain-containing protein</fullName>
    </recommendedName>
</protein>
<sequence>MKQDEEIVNTLIKGGIIGAALGALVSENKENGATIGALAGAALLATFRANQHALQNNLPMFLEENNVLYEIKADGSKHFVRNLAKTNPLLPEHFKLK</sequence>
<gene>
    <name evidence="1" type="ORF">EZE20_05070</name>
</gene>
<evidence type="ECO:0000313" key="1">
    <source>
        <dbReference type="EMBL" id="TDB67323.1"/>
    </source>
</evidence>
<keyword evidence="2" id="KW-1185">Reference proteome</keyword>
<organism evidence="1 2">
    <name type="scientific">Arundinibacter roseus</name>
    <dbReference type="NCBI Taxonomy" id="2070510"/>
    <lineage>
        <taxon>Bacteria</taxon>
        <taxon>Pseudomonadati</taxon>
        <taxon>Bacteroidota</taxon>
        <taxon>Cytophagia</taxon>
        <taxon>Cytophagales</taxon>
        <taxon>Spirosomataceae</taxon>
        <taxon>Arundinibacter</taxon>
    </lineage>
</organism>
<comment type="caution">
    <text evidence="1">The sequence shown here is derived from an EMBL/GenBank/DDBJ whole genome shotgun (WGS) entry which is preliminary data.</text>
</comment>
<dbReference type="EMBL" id="SMJU01000003">
    <property type="protein sequence ID" value="TDB67323.1"/>
    <property type="molecule type" value="Genomic_DNA"/>
</dbReference>